<evidence type="ECO:0000256" key="1">
    <source>
        <dbReference type="ARBA" id="ARBA00023015"/>
    </source>
</evidence>
<dbReference type="CDD" id="cd07377">
    <property type="entry name" value="WHTH_GntR"/>
    <property type="match status" value="1"/>
</dbReference>
<dbReference type="GO" id="GO:0003677">
    <property type="term" value="F:DNA binding"/>
    <property type="evidence" value="ECO:0007669"/>
    <property type="project" value="UniProtKB-KW"/>
</dbReference>
<dbReference type="PRINTS" id="PR00035">
    <property type="entry name" value="HTHGNTR"/>
</dbReference>
<proteinExistence type="predicted"/>
<dbReference type="SMART" id="SM00345">
    <property type="entry name" value="HTH_GNTR"/>
    <property type="match status" value="1"/>
</dbReference>
<reference evidence="5 6" key="1">
    <citation type="submission" date="2023-07" db="EMBL/GenBank/DDBJ databases">
        <title>Sequencing the genomes of 1000 actinobacteria strains.</title>
        <authorList>
            <person name="Klenk H.-P."/>
        </authorList>
    </citation>
    <scope>NUCLEOTIDE SEQUENCE [LARGE SCALE GENOMIC DNA]</scope>
    <source>
        <strain evidence="5 6">DSM 19515</strain>
    </source>
</reference>
<sequence length="244" mass="27474">MNQRKRPRHQPRPTDNWIVGAIKDLILERGLQSGDMLPSEAELMEILDVSRSSIREAIKVLSTLDIVEVRHGTGTYVSNMSLQPMVQSLIFRGALTPTGGLVALGDMIEIRALLDTGYAEPVVEKLKGKTHPELHALVDRMERLAQNGETFLDVDREFHKAFAKRANNLLFLQLVDAFWDVEDVVHQKLAPLSNEELIATATIHRQILGAAEAGQVGKYKTLLNQHYTPLRNKLPHPNYYPDEN</sequence>
<evidence type="ECO:0000256" key="3">
    <source>
        <dbReference type="ARBA" id="ARBA00023163"/>
    </source>
</evidence>
<keyword evidence="2 5" id="KW-0238">DNA-binding</keyword>
<dbReference type="InterPro" id="IPR000524">
    <property type="entry name" value="Tscrpt_reg_HTH_GntR"/>
</dbReference>
<comment type="caution">
    <text evidence="5">The sequence shown here is derived from an EMBL/GenBank/DDBJ whole genome shotgun (WGS) entry which is preliminary data.</text>
</comment>
<organism evidence="5 6">
    <name type="scientific">Trueperella abortisuis</name>
    <dbReference type="NCBI Taxonomy" id="445930"/>
    <lineage>
        <taxon>Bacteria</taxon>
        <taxon>Bacillati</taxon>
        <taxon>Actinomycetota</taxon>
        <taxon>Actinomycetes</taxon>
        <taxon>Actinomycetales</taxon>
        <taxon>Actinomycetaceae</taxon>
        <taxon>Trueperella</taxon>
    </lineage>
</organism>
<feature type="domain" description="HTH gntR-type" evidence="4">
    <location>
        <begin position="12"/>
        <end position="80"/>
    </location>
</feature>
<dbReference type="Gene3D" id="1.10.10.10">
    <property type="entry name" value="Winged helix-like DNA-binding domain superfamily/Winged helix DNA-binding domain"/>
    <property type="match status" value="1"/>
</dbReference>
<dbReference type="SMART" id="SM00895">
    <property type="entry name" value="FCD"/>
    <property type="match status" value="1"/>
</dbReference>
<dbReference type="RefSeq" id="WP_307634286.1">
    <property type="nucleotide sequence ID" value="NZ_JAUSQL010000001.1"/>
</dbReference>
<dbReference type="Pfam" id="PF00392">
    <property type="entry name" value="GntR"/>
    <property type="match status" value="1"/>
</dbReference>
<dbReference type="EMBL" id="JAUSQL010000001">
    <property type="protein sequence ID" value="MDP9831585.1"/>
    <property type="molecule type" value="Genomic_DNA"/>
</dbReference>
<evidence type="ECO:0000313" key="6">
    <source>
        <dbReference type="Proteomes" id="UP001230145"/>
    </source>
</evidence>
<dbReference type="PANTHER" id="PTHR43537">
    <property type="entry name" value="TRANSCRIPTIONAL REGULATOR, GNTR FAMILY"/>
    <property type="match status" value="1"/>
</dbReference>
<dbReference type="Proteomes" id="UP001230145">
    <property type="component" value="Unassembled WGS sequence"/>
</dbReference>
<keyword evidence="6" id="KW-1185">Reference proteome</keyword>
<evidence type="ECO:0000256" key="2">
    <source>
        <dbReference type="ARBA" id="ARBA00023125"/>
    </source>
</evidence>
<dbReference type="SUPFAM" id="SSF46785">
    <property type="entry name" value="Winged helix' DNA-binding domain"/>
    <property type="match status" value="1"/>
</dbReference>
<dbReference type="InterPro" id="IPR011711">
    <property type="entry name" value="GntR_C"/>
</dbReference>
<dbReference type="InterPro" id="IPR008920">
    <property type="entry name" value="TF_FadR/GntR_C"/>
</dbReference>
<gene>
    <name evidence="5" type="ORF">J2S45_000264</name>
</gene>
<dbReference type="Gene3D" id="1.20.120.530">
    <property type="entry name" value="GntR ligand-binding domain-like"/>
    <property type="match status" value="1"/>
</dbReference>
<dbReference type="SUPFAM" id="SSF48008">
    <property type="entry name" value="GntR ligand-binding domain-like"/>
    <property type="match status" value="1"/>
</dbReference>
<dbReference type="Pfam" id="PF07729">
    <property type="entry name" value="FCD"/>
    <property type="match status" value="1"/>
</dbReference>
<keyword evidence="1" id="KW-0805">Transcription regulation</keyword>
<evidence type="ECO:0000313" key="5">
    <source>
        <dbReference type="EMBL" id="MDP9831585.1"/>
    </source>
</evidence>
<dbReference type="PROSITE" id="PS50949">
    <property type="entry name" value="HTH_GNTR"/>
    <property type="match status" value="1"/>
</dbReference>
<protein>
    <submittedName>
        <fullName evidence="5">DNA-binding FadR family transcriptional regulator</fullName>
    </submittedName>
</protein>
<name>A0ABT9PHG4_9ACTO</name>
<keyword evidence="3" id="KW-0804">Transcription</keyword>
<dbReference type="InterPro" id="IPR036388">
    <property type="entry name" value="WH-like_DNA-bd_sf"/>
</dbReference>
<evidence type="ECO:0000259" key="4">
    <source>
        <dbReference type="PROSITE" id="PS50949"/>
    </source>
</evidence>
<dbReference type="InterPro" id="IPR036390">
    <property type="entry name" value="WH_DNA-bd_sf"/>
</dbReference>
<accession>A0ABT9PHG4</accession>
<dbReference type="PANTHER" id="PTHR43537:SF5">
    <property type="entry name" value="UXU OPERON TRANSCRIPTIONAL REGULATOR"/>
    <property type="match status" value="1"/>
</dbReference>